<dbReference type="Proteomes" id="UP001195483">
    <property type="component" value="Unassembled WGS sequence"/>
</dbReference>
<feature type="signal peptide" evidence="1">
    <location>
        <begin position="1"/>
        <end position="23"/>
    </location>
</feature>
<proteinExistence type="predicted"/>
<gene>
    <name evidence="2" type="ORF">CHS0354_015251</name>
</gene>
<reference evidence="2" key="2">
    <citation type="journal article" date="2021" name="Genome Biol. Evol.">
        <title>Developing a high-quality reference genome for a parasitic bivalve with doubly uniparental inheritance (Bivalvia: Unionida).</title>
        <authorList>
            <person name="Smith C.H."/>
        </authorList>
    </citation>
    <scope>NUCLEOTIDE SEQUENCE</scope>
    <source>
        <strain evidence="2">CHS0354</strain>
        <tissue evidence="2">Mantle</tissue>
    </source>
</reference>
<dbReference type="EMBL" id="JAEAOA010000944">
    <property type="protein sequence ID" value="KAK3578200.1"/>
    <property type="molecule type" value="Genomic_DNA"/>
</dbReference>
<comment type="caution">
    <text evidence="2">The sequence shown here is derived from an EMBL/GenBank/DDBJ whole genome shotgun (WGS) entry which is preliminary data.</text>
</comment>
<accession>A0AAE0RRW2</accession>
<keyword evidence="3" id="KW-1185">Reference proteome</keyword>
<evidence type="ECO:0000313" key="2">
    <source>
        <dbReference type="EMBL" id="KAK3578200.1"/>
    </source>
</evidence>
<name>A0AAE0RRW2_9BIVA</name>
<protein>
    <submittedName>
        <fullName evidence="2">Uncharacterized protein</fullName>
    </submittedName>
</protein>
<reference evidence="2" key="3">
    <citation type="submission" date="2023-05" db="EMBL/GenBank/DDBJ databases">
        <authorList>
            <person name="Smith C.H."/>
        </authorList>
    </citation>
    <scope>NUCLEOTIDE SEQUENCE</scope>
    <source>
        <strain evidence="2">CHS0354</strain>
        <tissue evidence="2">Mantle</tissue>
    </source>
</reference>
<evidence type="ECO:0000313" key="3">
    <source>
        <dbReference type="Proteomes" id="UP001195483"/>
    </source>
</evidence>
<feature type="chain" id="PRO_5041948684" evidence="1">
    <location>
        <begin position="24"/>
        <end position="199"/>
    </location>
</feature>
<organism evidence="2 3">
    <name type="scientific">Potamilus streckersoni</name>
    <dbReference type="NCBI Taxonomy" id="2493646"/>
    <lineage>
        <taxon>Eukaryota</taxon>
        <taxon>Metazoa</taxon>
        <taxon>Spiralia</taxon>
        <taxon>Lophotrochozoa</taxon>
        <taxon>Mollusca</taxon>
        <taxon>Bivalvia</taxon>
        <taxon>Autobranchia</taxon>
        <taxon>Heteroconchia</taxon>
        <taxon>Palaeoheterodonta</taxon>
        <taxon>Unionida</taxon>
        <taxon>Unionoidea</taxon>
        <taxon>Unionidae</taxon>
        <taxon>Ambleminae</taxon>
        <taxon>Lampsilini</taxon>
        <taxon>Potamilus</taxon>
    </lineage>
</organism>
<dbReference type="AlphaFoldDB" id="A0AAE0RRW2"/>
<evidence type="ECO:0000256" key="1">
    <source>
        <dbReference type="SAM" id="SignalP"/>
    </source>
</evidence>
<keyword evidence="1" id="KW-0732">Signal</keyword>
<reference evidence="2" key="1">
    <citation type="journal article" date="2021" name="Genome Biol. Evol.">
        <title>A High-Quality Reference Genome for a Parasitic Bivalve with Doubly Uniparental Inheritance (Bivalvia: Unionida).</title>
        <authorList>
            <person name="Smith C.H."/>
        </authorList>
    </citation>
    <scope>NUCLEOTIDE SEQUENCE</scope>
    <source>
        <strain evidence="2">CHS0354</strain>
    </source>
</reference>
<sequence length="199" mass="22183">MSLRTNLRYTILSIALLCVGAEAKEPDESIIPDKSFKTCTNFHLIDAVNLSQDIYEICCNSPNIFFQRNRPSFPVCHANLIVKGKYPQGQDNQRQKRNKNSDLAHSFWFRKTTNLSPRQRTSANKASAAIMSGGCMFPISTPTLGYVYGNCSGLYHANSSDICLGACGPLEPHRCENRERQLSDGIRGDETGDDNIMPM</sequence>